<comment type="similarity">
    <text evidence="1">Belongs to the PRORSD1 family.</text>
</comment>
<evidence type="ECO:0000259" key="2">
    <source>
        <dbReference type="Pfam" id="PF04073"/>
    </source>
</evidence>
<dbReference type="InterPro" id="IPR007214">
    <property type="entry name" value="YbaK/aa-tRNA-synth-assoc-dom"/>
</dbReference>
<comment type="caution">
    <text evidence="3">The sequence shown here is derived from an EMBL/GenBank/DDBJ whole genome shotgun (WGS) entry which is preliminary data.</text>
</comment>
<dbReference type="Proteomes" id="UP001271789">
    <property type="component" value="Unassembled WGS sequence"/>
</dbReference>
<dbReference type="Gene3D" id="3.90.960.10">
    <property type="entry name" value="YbaK/aminoacyl-tRNA synthetase-associated domain"/>
    <property type="match status" value="1"/>
</dbReference>
<evidence type="ECO:0000256" key="1">
    <source>
        <dbReference type="ARBA" id="ARBA00010201"/>
    </source>
</evidence>
<dbReference type="CDD" id="cd04335">
    <property type="entry name" value="PrdX_deacylase"/>
    <property type="match status" value="1"/>
</dbReference>
<gene>
    <name evidence="3" type="primary">proX</name>
    <name evidence="3" type="ORF">MsAg5_09030</name>
</gene>
<proteinExistence type="inferred from homology"/>
<dbReference type="FunFam" id="3.90.960.10:FF:000005">
    <property type="entry name" value="Putative prolyl-tRNA synthetase"/>
    <property type="match status" value="1"/>
</dbReference>
<evidence type="ECO:0000313" key="4">
    <source>
        <dbReference type="Proteomes" id="UP001271789"/>
    </source>
</evidence>
<keyword evidence="4" id="KW-1185">Reference proteome</keyword>
<name>A0AAE4MJD1_9EURY</name>
<organism evidence="3 4">
    <name type="scientific">Methanolapillus africanus</name>
    <dbReference type="NCBI Taxonomy" id="3028297"/>
    <lineage>
        <taxon>Archaea</taxon>
        <taxon>Methanobacteriati</taxon>
        <taxon>Methanobacteriota</taxon>
        <taxon>Stenosarchaea group</taxon>
        <taxon>Methanomicrobia</taxon>
        <taxon>Methanosarcinales</taxon>
        <taxon>Methanosarcinaceae</taxon>
        <taxon>Methanolapillus</taxon>
    </lineage>
</organism>
<dbReference type="PANTHER" id="PTHR31423">
    <property type="entry name" value="YBAK DOMAIN-CONTAINING PROTEIN"/>
    <property type="match status" value="1"/>
</dbReference>
<dbReference type="PANTHER" id="PTHR31423:SF3">
    <property type="entry name" value="PROLYL-TRNA SYNTHETASE ASSOCIATED DOMAIN-CONTAINING PROTEIN 1-RELATED"/>
    <property type="match status" value="1"/>
</dbReference>
<accession>A0AAE4MJD1</accession>
<dbReference type="Pfam" id="PF04073">
    <property type="entry name" value="tRNA_edit"/>
    <property type="match status" value="1"/>
</dbReference>
<dbReference type="EMBL" id="JAWDKD010000018">
    <property type="protein sequence ID" value="MDV0447031.1"/>
    <property type="molecule type" value="Genomic_DNA"/>
</dbReference>
<reference evidence="3" key="1">
    <citation type="submission" date="2023-06" db="EMBL/GenBank/DDBJ databases">
        <title>Genome sequence of Methanosarcinaceae archaeon Ag5.</title>
        <authorList>
            <person name="Protasov E."/>
            <person name="Platt K."/>
            <person name="Poehlein A."/>
            <person name="Daniel R."/>
            <person name="Brune A."/>
        </authorList>
    </citation>
    <scope>NUCLEOTIDE SEQUENCE</scope>
    <source>
        <strain evidence="3">Ag5</strain>
    </source>
</reference>
<protein>
    <submittedName>
        <fullName evidence="3">Prolyl-tRNA editing protein ProX</fullName>
    </submittedName>
</protein>
<feature type="domain" description="YbaK/aminoacyl-tRNA synthetase-associated" evidence="2">
    <location>
        <begin position="22"/>
        <end position="147"/>
    </location>
</feature>
<dbReference type="RefSeq" id="WP_338099441.1">
    <property type="nucleotide sequence ID" value="NZ_JAWDKD010000018.1"/>
</dbReference>
<dbReference type="AlphaFoldDB" id="A0AAE4MJD1"/>
<sequence length="161" mass="18346">MNQLEIIDLLNHLQIKYRFMEHPPANTVEEIDSLGLPDADAIVKNLFLRDDKKKNYYLLVARKDRTINLKELSGLLGSRPLSFASEEDLFRFLQLKKGSVTPFGILNDAKRQVHVLIDSDVMAFRLVAIHPNENTATVWLSPSDLKEIIENHGNAVDILKI</sequence>
<dbReference type="SUPFAM" id="SSF55826">
    <property type="entry name" value="YbaK/ProRS associated domain"/>
    <property type="match status" value="1"/>
</dbReference>
<evidence type="ECO:0000313" key="3">
    <source>
        <dbReference type="EMBL" id="MDV0447031.1"/>
    </source>
</evidence>
<dbReference type="InterPro" id="IPR040285">
    <property type="entry name" value="ProX/PRXD1"/>
</dbReference>
<dbReference type="GO" id="GO:0002161">
    <property type="term" value="F:aminoacyl-tRNA deacylase activity"/>
    <property type="evidence" value="ECO:0007669"/>
    <property type="project" value="InterPro"/>
</dbReference>
<dbReference type="InterPro" id="IPR036754">
    <property type="entry name" value="YbaK/aa-tRNA-synt-asso_dom_sf"/>
</dbReference>